<evidence type="ECO:0000313" key="1">
    <source>
        <dbReference type="EMBL" id="CAI9574340.1"/>
    </source>
</evidence>
<sequence>ITLFATRPETRKQLKKCKNCLKQINIIYFHIYLLRLAA</sequence>
<dbReference type="EMBL" id="CATNWA010014652">
    <property type="protein sequence ID" value="CAI9574340.1"/>
    <property type="molecule type" value="Genomic_DNA"/>
</dbReference>
<accession>A0ABN9DNY8</accession>
<name>A0ABN9DNY8_9NEOB</name>
<proteinExistence type="predicted"/>
<feature type="non-terminal residue" evidence="1">
    <location>
        <position position="1"/>
    </location>
</feature>
<protein>
    <submittedName>
        <fullName evidence="1">Uncharacterized protein</fullName>
    </submittedName>
</protein>
<evidence type="ECO:0000313" key="2">
    <source>
        <dbReference type="Proteomes" id="UP001162483"/>
    </source>
</evidence>
<gene>
    <name evidence="1" type="ORF">SPARVUS_LOCUS7953255</name>
</gene>
<dbReference type="Proteomes" id="UP001162483">
    <property type="component" value="Unassembled WGS sequence"/>
</dbReference>
<comment type="caution">
    <text evidence="1">The sequence shown here is derived from an EMBL/GenBank/DDBJ whole genome shotgun (WGS) entry which is preliminary data.</text>
</comment>
<organism evidence="1 2">
    <name type="scientific">Staurois parvus</name>
    <dbReference type="NCBI Taxonomy" id="386267"/>
    <lineage>
        <taxon>Eukaryota</taxon>
        <taxon>Metazoa</taxon>
        <taxon>Chordata</taxon>
        <taxon>Craniata</taxon>
        <taxon>Vertebrata</taxon>
        <taxon>Euteleostomi</taxon>
        <taxon>Amphibia</taxon>
        <taxon>Batrachia</taxon>
        <taxon>Anura</taxon>
        <taxon>Neobatrachia</taxon>
        <taxon>Ranoidea</taxon>
        <taxon>Ranidae</taxon>
        <taxon>Staurois</taxon>
    </lineage>
</organism>
<reference evidence="1" key="1">
    <citation type="submission" date="2023-05" db="EMBL/GenBank/DDBJ databases">
        <authorList>
            <person name="Stuckert A."/>
        </authorList>
    </citation>
    <scope>NUCLEOTIDE SEQUENCE</scope>
</reference>
<keyword evidence="2" id="KW-1185">Reference proteome</keyword>